<dbReference type="Proteomes" id="UP000030678">
    <property type="component" value="Unassembled WGS sequence"/>
</dbReference>
<keyword evidence="4" id="KW-0862">Zinc</keyword>
<dbReference type="Gene3D" id="3.90.180.10">
    <property type="entry name" value="Medium-chain alcohol dehydrogenases, catalytic domain"/>
    <property type="match status" value="1"/>
</dbReference>
<dbReference type="Gene3D" id="3.40.50.720">
    <property type="entry name" value="NAD(P)-binding Rossmann-like Domain"/>
    <property type="match status" value="1"/>
</dbReference>
<dbReference type="Pfam" id="PF08240">
    <property type="entry name" value="ADH_N"/>
    <property type="match status" value="1"/>
</dbReference>
<evidence type="ECO:0000256" key="1">
    <source>
        <dbReference type="ARBA" id="ARBA00001947"/>
    </source>
</evidence>
<evidence type="ECO:0000256" key="4">
    <source>
        <dbReference type="ARBA" id="ARBA00022833"/>
    </source>
</evidence>
<comment type="similarity">
    <text evidence="2">Belongs to the zinc-containing alcohol dehydrogenase family.</text>
</comment>
<accession>V9D1Q0</accession>
<evidence type="ECO:0000256" key="5">
    <source>
        <dbReference type="ARBA" id="ARBA00023002"/>
    </source>
</evidence>
<dbReference type="GO" id="GO:0046872">
    <property type="term" value="F:metal ion binding"/>
    <property type="evidence" value="ECO:0007669"/>
    <property type="project" value="UniProtKB-KW"/>
</dbReference>
<dbReference type="GO" id="GO:0005737">
    <property type="term" value="C:cytoplasm"/>
    <property type="evidence" value="ECO:0007669"/>
    <property type="project" value="TreeGrafter"/>
</dbReference>
<name>V9D1Q0_9EURO</name>
<protein>
    <recommendedName>
        <fullName evidence="7">Enoyl reductase (ER) domain-containing protein</fullName>
    </recommendedName>
</protein>
<dbReference type="InterPro" id="IPR013154">
    <property type="entry name" value="ADH-like_N"/>
</dbReference>
<evidence type="ECO:0000256" key="2">
    <source>
        <dbReference type="ARBA" id="ARBA00008072"/>
    </source>
</evidence>
<sequence length="353" mass="37082">MGSPQKTMLACQVVEFHKDYVIHQVPIPAELGPHDLLLKVAVASLCHTDSMVVEGRMAGVTLPVTASHEGTGKVVAKGDDVQGFDLGDRVLAGIPRNRCGQCQDCSSQDPQYCSSRDGGIGIQLDGAFAEYLVVDSRNACHIPDGLDYTSAAPMACAGITAWRALIQANVGNGQWLGVVGSGGGLGHLALKFAKAQGIRVIGVDARAEGLDLTREAGAEVVLDARKGIEAVVAEVHAVTAGQGVDATINFSEAVPAAGLACAITRKHGRMIQVAQAKVVIPFRELIFRDIKVSGSLTGSPKQTQEMLNFAARHGISVKTQVYQGLERIPDLVKDAHSGKIKGKGVVVVDPTIR</sequence>
<dbReference type="FunFam" id="3.40.50.720:FF:000039">
    <property type="entry name" value="Alcohol dehydrogenase AdhP"/>
    <property type="match status" value="1"/>
</dbReference>
<evidence type="ECO:0000256" key="3">
    <source>
        <dbReference type="ARBA" id="ARBA00022723"/>
    </source>
</evidence>
<reference evidence="8 9" key="1">
    <citation type="submission" date="2013-03" db="EMBL/GenBank/DDBJ databases">
        <title>The Genome Sequence of Cladophialophora carrionii CBS 160.54.</title>
        <authorList>
            <consortium name="The Broad Institute Genomics Platform"/>
            <person name="Cuomo C."/>
            <person name="de Hoog S."/>
            <person name="Gorbushina A."/>
            <person name="Walker B."/>
            <person name="Young S.K."/>
            <person name="Zeng Q."/>
            <person name="Gargeya S."/>
            <person name="Fitzgerald M."/>
            <person name="Haas B."/>
            <person name="Abouelleil A."/>
            <person name="Allen A.W."/>
            <person name="Alvarado L."/>
            <person name="Arachchi H.M."/>
            <person name="Berlin A.M."/>
            <person name="Chapman S.B."/>
            <person name="Gainer-Dewar J."/>
            <person name="Goldberg J."/>
            <person name="Griggs A."/>
            <person name="Gujja S."/>
            <person name="Hansen M."/>
            <person name="Howarth C."/>
            <person name="Imamovic A."/>
            <person name="Ireland A."/>
            <person name="Larimer J."/>
            <person name="McCowan C."/>
            <person name="Murphy C."/>
            <person name="Pearson M."/>
            <person name="Poon T.W."/>
            <person name="Priest M."/>
            <person name="Roberts A."/>
            <person name="Saif S."/>
            <person name="Shea T."/>
            <person name="Sisk P."/>
            <person name="Sykes S."/>
            <person name="Wortman J."/>
            <person name="Nusbaum C."/>
            <person name="Birren B."/>
        </authorList>
    </citation>
    <scope>NUCLEOTIDE SEQUENCE [LARGE SCALE GENOMIC DNA]</scope>
    <source>
        <strain evidence="8 9">CBS 160.54</strain>
    </source>
</reference>
<evidence type="ECO:0000313" key="8">
    <source>
        <dbReference type="EMBL" id="ETI20815.1"/>
    </source>
</evidence>
<dbReference type="PANTHER" id="PTHR42940">
    <property type="entry name" value="ALCOHOL DEHYDROGENASE 1-RELATED"/>
    <property type="match status" value="1"/>
</dbReference>
<dbReference type="RefSeq" id="XP_008729696.1">
    <property type="nucleotide sequence ID" value="XM_008731474.1"/>
</dbReference>
<gene>
    <name evidence="8" type="ORF">G647_07157</name>
</gene>
<evidence type="ECO:0000256" key="6">
    <source>
        <dbReference type="ARBA" id="ARBA00023027"/>
    </source>
</evidence>
<dbReference type="Pfam" id="PF00107">
    <property type="entry name" value="ADH_zinc_N"/>
    <property type="match status" value="1"/>
</dbReference>
<proteinExistence type="inferred from homology"/>
<dbReference type="SUPFAM" id="SSF51735">
    <property type="entry name" value="NAD(P)-binding Rossmann-fold domains"/>
    <property type="match status" value="1"/>
</dbReference>
<dbReference type="GeneID" id="19985650"/>
<keyword evidence="6" id="KW-0520">NAD</keyword>
<feature type="domain" description="Enoyl reductase (ER)" evidence="7">
    <location>
        <begin position="18"/>
        <end position="346"/>
    </location>
</feature>
<dbReference type="AlphaFoldDB" id="V9D1Q0"/>
<comment type="cofactor">
    <cofactor evidence="1">
        <name>Zn(2+)</name>
        <dbReference type="ChEBI" id="CHEBI:29105"/>
    </cofactor>
</comment>
<dbReference type="GO" id="GO:0004022">
    <property type="term" value="F:alcohol dehydrogenase (NAD+) activity"/>
    <property type="evidence" value="ECO:0007669"/>
    <property type="project" value="TreeGrafter"/>
</dbReference>
<dbReference type="SMART" id="SM00829">
    <property type="entry name" value="PKS_ER"/>
    <property type="match status" value="1"/>
</dbReference>
<dbReference type="VEuPathDB" id="FungiDB:G647_07157"/>
<organism evidence="8 9">
    <name type="scientific">Cladophialophora carrionii CBS 160.54</name>
    <dbReference type="NCBI Taxonomy" id="1279043"/>
    <lineage>
        <taxon>Eukaryota</taxon>
        <taxon>Fungi</taxon>
        <taxon>Dikarya</taxon>
        <taxon>Ascomycota</taxon>
        <taxon>Pezizomycotina</taxon>
        <taxon>Eurotiomycetes</taxon>
        <taxon>Chaetothyriomycetidae</taxon>
        <taxon>Chaetothyriales</taxon>
        <taxon>Herpotrichiellaceae</taxon>
        <taxon>Cladophialophora</taxon>
    </lineage>
</organism>
<keyword evidence="5" id="KW-0560">Oxidoreductase</keyword>
<dbReference type="HOGENOM" id="CLU_026673_20_1_1"/>
<dbReference type="SUPFAM" id="SSF50129">
    <property type="entry name" value="GroES-like"/>
    <property type="match status" value="1"/>
</dbReference>
<evidence type="ECO:0000313" key="9">
    <source>
        <dbReference type="Proteomes" id="UP000030678"/>
    </source>
</evidence>
<keyword evidence="3" id="KW-0479">Metal-binding</keyword>
<dbReference type="InterPro" id="IPR011032">
    <property type="entry name" value="GroES-like_sf"/>
</dbReference>
<dbReference type="EMBL" id="KB822707">
    <property type="protein sequence ID" value="ETI20815.1"/>
    <property type="molecule type" value="Genomic_DNA"/>
</dbReference>
<evidence type="ECO:0000259" key="7">
    <source>
        <dbReference type="SMART" id="SM00829"/>
    </source>
</evidence>
<dbReference type="PANTHER" id="PTHR42940:SF8">
    <property type="entry name" value="VACUOLAR PROTEIN SORTING-ASSOCIATED PROTEIN 11"/>
    <property type="match status" value="1"/>
</dbReference>
<dbReference type="InterPro" id="IPR020843">
    <property type="entry name" value="ER"/>
</dbReference>
<dbReference type="InterPro" id="IPR036291">
    <property type="entry name" value="NAD(P)-bd_dom_sf"/>
</dbReference>
<dbReference type="InterPro" id="IPR013149">
    <property type="entry name" value="ADH-like_C"/>
</dbReference>